<keyword evidence="2" id="KW-1185">Reference proteome</keyword>
<name>A0AAN9KYK1_PHACN</name>
<proteinExistence type="predicted"/>
<protein>
    <submittedName>
        <fullName evidence="1">Uncharacterized protein</fullName>
    </submittedName>
</protein>
<sequence length="82" mass="9140">MVRPLVPLIGFPIVHGDNQFVGRLLPLIYIDPEITVCGKLLQNLRYFQAFFLSGESAASPYLCLLLLHNALSNTKVKEAPFP</sequence>
<reference evidence="1 2" key="1">
    <citation type="submission" date="2024-01" db="EMBL/GenBank/DDBJ databases">
        <title>The genomes of 5 underutilized Papilionoideae crops provide insights into root nodulation and disease resistanc.</title>
        <authorList>
            <person name="Jiang F."/>
        </authorList>
    </citation>
    <scope>NUCLEOTIDE SEQUENCE [LARGE SCALE GENOMIC DNA]</scope>
    <source>
        <strain evidence="1">JINMINGXINNONG_FW02</strain>
        <tissue evidence="1">Leaves</tissue>
    </source>
</reference>
<dbReference type="Proteomes" id="UP001374584">
    <property type="component" value="Unassembled WGS sequence"/>
</dbReference>
<dbReference type="AlphaFoldDB" id="A0AAN9KYK1"/>
<evidence type="ECO:0000313" key="2">
    <source>
        <dbReference type="Proteomes" id="UP001374584"/>
    </source>
</evidence>
<dbReference type="EMBL" id="JAYMYR010000071">
    <property type="protein sequence ID" value="KAK7326235.1"/>
    <property type="molecule type" value="Genomic_DNA"/>
</dbReference>
<accession>A0AAN9KYK1</accession>
<comment type="caution">
    <text evidence="1">The sequence shown here is derived from an EMBL/GenBank/DDBJ whole genome shotgun (WGS) entry which is preliminary data.</text>
</comment>
<gene>
    <name evidence="1" type="ORF">VNO80_33048</name>
</gene>
<evidence type="ECO:0000313" key="1">
    <source>
        <dbReference type="EMBL" id="KAK7326235.1"/>
    </source>
</evidence>
<organism evidence="1 2">
    <name type="scientific">Phaseolus coccineus</name>
    <name type="common">Scarlet runner bean</name>
    <name type="synonym">Phaseolus multiflorus</name>
    <dbReference type="NCBI Taxonomy" id="3886"/>
    <lineage>
        <taxon>Eukaryota</taxon>
        <taxon>Viridiplantae</taxon>
        <taxon>Streptophyta</taxon>
        <taxon>Embryophyta</taxon>
        <taxon>Tracheophyta</taxon>
        <taxon>Spermatophyta</taxon>
        <taxon>Magnoliopsida</taxon>
        <taxon>eudicotyledons</taxon>
        <taxon>Gunneridae</taxon>
        <taxon>Pentapetalae</taxon>
        <taxon>rosids</taxon>
        <taxon>fabids</taxon>
        <taxon>Fabales</taxon>
        <taxon>Fabaceae</taxon>
        <taxon>Papilionoideae</taxon>
        <taxon>50 kb inversion clade</taxon>
        <taxon>NPAAA clade</taxon>
        <taxon>indigoferoid/millettioid clade</taxon>
        <taxon>Phaseoleae</taxon>
        <taxon>Phaseolus</taxon>
    </lineage>
</organism>